<dbReference type="InterPro" id="IPR017972">
    <property type="entry name" value="Cyt_P450_CS"/>
</dbReference>
<evidence type="ECO:0000256" key="1">
    <source>
        <dbReference type="ARBA" id="ARBA00001971"/>
    </source>
</evidence>
<keyword evidence="6" id="KW-0812">Transmembrane</keyword>
<dbReference type="Proteomes" id="UP000700596">
    <property type="component" value="Unassembled WGS sequence"/>
</dbReference>
<keyword evidence="8" id="KW-1185">Reference proteome</keyword>
<dbReference type="GO" id="GO:0020037">
    <property type="term" value="F:heme binding"/>
    <property type="evidence" value="ECO:0007669"/>
    <property type="project" value="InterPro"/>
</dbReference>
<evidence type="ECO:0000256" key="5">
    <source>
        <dbReference type="RuleBase" id="RU000461"/>
    </source>
</evidence>
<dbReference type="InterPro" id="IPR002401">
    <property type="entry name" value="Cyt_P450_E_grp-I"/>
</dbReference>
<name>A0A9P9D1S3_9PLEO</name>
<evidence type="ECO:0000313" key="7">
    <source>
        <dbReference type="EMBL" id="KAH7110902.1"/>
    </source>
</evidence>
<evidence type="ECO:0000256" key="4">
    <source>
        <dbReference type="PIRSR" id="PIRSR602401-1"/>
    </source>
</evidence>
<dbReference type="GO" id="GO:0016705">
    <property type="term" value="F:oxidoreductase activity, acting on paired donors, with incorporation or reduction of molecular oxygen"/>
    <property type="evidence" value="ECO:0007669"/>
    <property type="project" value="InterPro"/>
</dbReference>
<dbReference type="Gene3D" id="1.10.630.10">
    <property type="entry name" value="Cytochrome P450"/>
    <property type="match status" value="1"/>
</dbReference>
<dbReference type="InterPro" id="IPR001128">
    <property type="entry name" value="Cyt_P450"/>
</dbReference>
<keyword evidence="4 5" id="KW-0349">Heme</keyword>
<dbReference type="PANTHER" id="PTHR24305">
    <property type="entry name" value="CYTOCHROME P450"/>
    <property type="match status" value="1"/>
</dbReference>
<comment type="caution">
    <text evidence="7">The sequence shown here is derived from an EMBL/GenBank/DDBJ whole genome shotgun (WGS) entry which is preliminary data.</text>
</comment>
<keyword evidence="5" id="KW-0503">Monooxygenase</keyword>
<accession>A0A9P9D1S3</accession>
<feature type="transmembrane region" description="Helical" evidence="6">
    <location>
        <begin position="12"/>
        <end position="30"/>
    </location>
</feature>
<gene>
    <name evidence="7" type="ORF">B0J11DRAFT_599210</name>
</gene>
<evidence type="ECO:0000256" key="6">
    <source>
        <dbReference type="SAM" id="Phobius"/>
    </source>
</evidence>
<dbReference type="GO" id="GO:0004497">
    <property type="term" value="F:monooxygenase activity"/>
    <property type="evidence" value="ECO:0007669"/>
    <property type="project" value="UniProtKB-KW"/>
</dbReference>
<evidence type="ECO:0000256" key="2">
    <source>
        <dbReference type="ARBA" id="ARBA00022723"/>
    </source>
</evidence>
<dbReference type="Pfam" id="PF00067">
    <property type="entry name" value="p450"/>
    <property type="match status" value="1"/>
</dbReference>
<dbReference type="EMBL" id="JAGMWT010000026">
    <property type="protein sequence ID" value="KAH7110902.1"/>
    <property type="molecule type" value="Genomic_DNA"/>
</dbReference>
<comment type="similarity">
    <text evidence="5">Belongs to the cytochrome P450 family.</text>
</comment>
<dbReference type="InterPro" id="IPR036396">
    <property type="entry name" value="Cyt_P450_sf"/>
</dbReference>
<reference evidence="7" key="1">
    <citation type="journal article" date="2021" name="Nat. Commun.">
        <title>Genetic determinants of endophytism in the Arabidopsis root mycobiome.</title>
        <authorList>
            <person name="Mesny F."/>
            <person name="Miyauchi S."/>
            <person name="Thiergart T."/>
            <person name="Pickel B."/>
            <person name="Atanasova L."/>
            <person name="Karlsson M."/>
            <person name="Huettel B."/>
            <person name="Barry K.W."/>
            <person name="Haridas S."/>
            <person name="Chen C."/>
            <person name="Bauer D."/>
            <person name="Andreopoulos W."/>
            <person name="Pangilinan J."/>
            <person name="LaButti K."/>
            <person name="Riley R."/>
            <person name="Lipzen A."/>
            <person name="Clum A."/>
            <person name="Drula E."/>
            <person name="Henrissat B."/>
            <person name="Kohler A."/>
            <person name="Grigoriev I.V."/>
            <person name="Martin F.M."/>
            <person name="Hacquard S."/>
        </authorList>
    </citation>
    <scope>NUCLEOTIDE SEQUENCE</scope>
    <source>
        <strain evidence="7">MPI-CAGE-CH-0243</strain>
    </source>
</reference>
<keyword evidence="5" id="KW-0560">Oxidoreductase</keyword>
<keyword evidence="3 4" id="KW-0408">Iron</keyword>
<dbReference type="PRINTS" id="PR00463">
    <property type="entry name" value="EP450I"/>
</dbReference>
<evidence type="ECO:0000313" key="8">
    <source>
        <dbReference type="Proteomes" id="UP000700596"/>
    </source>
</evidence>
<keyword evidence="2 4" id="KW-0479">Metal-binding</keyword>
<comment type="cofactor">
    <cofactor evidence="1 4">
        <name>heme</name>
        <dbReference type="ChEBI" id="CHEBI:30413"/>
    </cofactor>
</comment>
<organism evidence="7 8">
    <name type="scientific">Dendryphion nanum</name>
    <dbReference type="NCBI Taxonomy" id="256645"/>
    <lineage>
        <taxon>Eukaryota</taxon>
        <taxon>Fungi</taxon>
        <taxon>Dikarya</taxon>
        <taxon>Ascomycota</taxon>
        <taxon>Pezizomycotina</taxon>
        <taxon>Dothideomycetes</taxon>
        <taxon>Pleosporomycetidae</taxon>
        <taxon>Pleosporales</taxon>
        <taxon>Torulaceae</taxon>
        <taxon>Dendryphion</taxon>
    </lineage>
</organism>
<protein>
    <submittedName>
        <fullName evidence="7">Cytochrome P450</fullName>
    </submittedName>
</protein>
<dbReference type="SUPFAM" id="SSF48264">
    <property type="entry name" value="Cytochrome P450"/>
    <property type="match status" value="1"/>
</dbReference>
<feature type="binding site" description="axial binding residue" evidence="4">
    <location>
        <position position="451"/>
    </location>
    <ligand>
        <name>heme</name>
        <dbReference type="ChEBI" id="CHEBI:30413"/>
    </ligand>
    <ligandPart>
        <name>Fe</name>
        <dbReference type="ChEBI" id="CHEBI:18248"/>
    </ligandPart>
</feature>
<sequence length="530" mass="60138">MVWNILETLLVLGKYVLLAFVLRCLLVYSFRLTLHPLAKYPGPFFANLTDWYITTLALRKEVHLTTYQHHAKYGPVVRFGPNKLVFNSSRALHDIYLSDRTNKVRSYLCTQIKADTFSIFNCIDKRLHKIKRRMISKALSGQKMRRFEPIMTDHIDIFLRQILAASKASQPVDLSDRCKRLGLDIIGQFGFGCSLHLQTEKTNNFILRGMGGSSYRMNIYIQAPMAKWMGVEAVLLPVLYSSLMQYYLLLRKLVKDRLAEGKDAKEDLFSYVVDAKDPETGTEIRLGELWSEATFFFPAGGDTTASTITAVFFYLSRYPRCYERLIAEVRGAFSSGKDIRTGSALSSCVYLRAVIDETMRITPPVAGTMWRELPVSDEGSSEPLVIDGHVVPAGTWVGVNTYSIHHNEEYFPEPFVFKPERWLAEDNAPQENERKAMQEAFLPFGVGSRACVGKAMAYMEASLVLAKSLWYFDFQRPNDAKLDAIGGGVSGDRNGRGHLDEYQIKDQFVASHEGPYLVFRPRDEVAVDLD</sequence>
<dbReference type="GO" id="GO:0005506">
    <property type="term" value="F:iron ion binding"/>
    <property type="evidence" value="ECO:0007669"/>
    <property type="project" value="InterPro"/>
</dbReference>
<dbReference type="PANTHER" id="PTHR24305:SF226">
    <property type="entry name" value="CYTOCHROME P450 MONOOXYGENASE"/>
    <property type="match status" value="1"/>
</dbReference>
<proteinExistence type="inferred from homology"/>
<dbReference type="AlphaFoldDB" id="A0A9P9D1S3"/>
<dbReference type="PRINTS" id="PR00385">
    <property type="entry name" value="P450"/>
</dbReference>
<keyword evidence="6" id="KW-1133">Transmembrane helix</keyword>
<dbReference type="OrthoDB" id="1470350at2759"/>
<dbReference type="InterPro" id="IPR050121">
    <property type="entry name" value="Cytochrome_P450_monoxygenase"/>
</dbReference>
<keyword evidence="6" id="KW-0472">Membrane</keyword>
<evidence type="ECO:0000256" key="3">
    <source>
        <dbReference type="ARBA" id="ARBA00023004"/>
    </source>
</evidence>
<dbReference type="PROSITE" id="PS00086">
    <property type="entry name" value="CYTOCHROME_P450"/>
    <property type="match status" value="1"/>
</dbReference>
<dbReference type="CDD" id="cd11061">
    <property type="entry name" value="CYP67-like"/>
    <property type="match status" value="1"/>
</dbReference>